<gene>
    <name evidence="10" type="primary">lpxH</name>
    <name evidence="12" type="ORF">ACFFIT_01205</name>
</gene>
<evidence type="ECO:0000256" key="1">
    <source>
        <dbReference type="ARBA" id="ARBA00022475"/>
    </source>
</evidence>
<dbReference type="InterPro" id="IPR010138">
    <property type="entry name" value="UDP-diacylglucosamine_Hdrlase"/>
</dbReference>
<evidence type="ECO:0000256" key="6">
    <source>
        <dbReference type="ARBA" id="ARBA00022801"/>
    </source>
</evidence>
<evidence type="ECO:0000256" key="9">
    <source>
        <dbReference type="ARBA" id="ARBA00023211"/>
    </source>
</evidence>
<comment type="similarity">
    <text evidence="10">Belongs to the LpxH family.</text>
</comment>
<organism evidence="12 13">
    <name type="scientific">Thorsellia kenyensis</name>
    <dbReference type="NCBI Taxonomy" id="1549888"/>
    <lineage>
        <taxon>Bacteria</taxon>
        <taxon>Pseudomonadati</taxon>
        <taxon>Pseudomonadota</taxon>
        <taxon>Gammaproteobacteria</taxon>
        <taxon>Enterobacterales</taxon>
        <taxon>Thorselliaceae</taxon>
        <taxon>Thorsellia</taxon>
    </lineage>
</organism>
<feature type="binding site" evidence="10">
    <location>
        <position position="124"/>
    </location>
    <ligand>
        <name>substrate</name>
    </ligand>
</feature>
<dbReference type="EC" id="3.6.1.54" evidence="10"/>
<accession>A0ABV6C6Z5</accession>
<dbReference type="GO" id="GO:0016787">
    <property type="term" value="F:hydrolase activity"/>
    <property type="evidence" value="ECO:0007669"/>
    <property type="project" value="UniProtKB-KW"/>
</dbReference>
<comment type="cofactor">
    <cofactor evidence="10">
        <name>Mn(2+)</name>
        <dbReference type="ChEBI" id="CHEBI:29035"/>
    </cofactor>
    <text evidence="10">Binds 2 Mn(2+) ions per subunit in a binuclear metal center.</text>
</comment>
<evidence type="ECO:0000256" key="2">
    <source>
        <dbReference type="ARBA" id="ARBA00022516"/>
    </source>
</evidence>
<dbReference type="Proteomes" id="UP001589758">
    <property type="component" value="Unassembled WGS sequence"/>
</dbReference>
<feature type="binding site" evidence="10">
    <location>
        <position position="197"/>
    </location>
    <ligand>
        <name>substrate</name>
    </ligand>
</feature>
<protein>
    <recommendedName>
        <fullName evidence="10">UDP-2,3-diacylglucosamine hydrolase</fullName>
        <ecNumber evidence="10">3.6.1.54</ecNumber>
    </recommendedName>
    <alternativeName>
        <fullName evidence="10">UDP-2,3-diacylglucosamine diphosphatase</fullName>
    </alternativeName>
</protein>
<keyword evidence="9 10" id="KW-0464">Manganese</keyword>
<feature type="binding site" evidence="10">
    <location>
        <position position="169"/>
    </location>
    <ligand>
        <name>substrate</name>
    </ligand>
</feature>
<dbReference type="InterPro" id="IPR029052">
    <property type="entry name" value="Metallo-depent_PP-like"/>
</dbReference>
<feature type="binding site" evidence="10">
    <location>
        <position position="43"/>
    </location>
    <ligand>
        <name>Mn(2+)</name>
        <dbReference type="ChEBI" id="CHEBI:29035"/>
        <label>1</label>
    </ligand>
</feature>
<feature type="domain" description="Calcineurin-like phosphoesterase" evidence="11">
    <location>
        <begin position="6"/>
        <end position="201"/>
    </location>
</feature>
<feature type="binding site" evidence="10">
    <location>
        <position position="166"/>
    </location>
    <ligand>
        <name>substrate</name>
    </ligand>
</feature>
<evidence type="ECO:0000313" key="13">
    <source>
        <dbReference type="Proteomes" id="UP001589758"/>
    </source>
</evidence>
<keyword evidence="3 10" id="KW-0997">Cell inner membrane</keyword>
<dbReference type="Gene3D" id="3.60.21.10">
    <property type="match status" value="1"/>
</dbReference>
<keyword evidence="4 10" id="KW-0441">Lipid A biosynthesis</keyword>
<feature type="binding site" evidence="10">
    <location>
        <position position="162"/>
    </location>
    <ligand>
        <name>substrate</name>
    </ligand>
</feature>
<evidence type="ECO:0000256" key="4">
    <source>
        <dbReference type="ARBA" id="ARBA00022556"/>
    </source>
</evidence>
<dbReference type="NCBIfam" id="TIGR01854">
    <property type="entry name" value="lipid_A_lpxH"/>
    <property type="match status" value="1"/>
</dbReference>
<keyword evidence="7 10" id="KW-0443">Lipid metabolism</keyword>
<comment type="function">
    <text evidence="10">Hydrolyzes the pyrophosphate bond of UDP-2,3-diacylglucosamine to yield 2,3-diacylglucosamine 1-phosphate (lipid X) and UMP by catalyzing the attack of water at the alpha-P atom. Involved in the biosynthesis of lipid A, a phosphorylated glycolipid that anchors the lipopolysaccharide to the outer membrane of the cell.</text>
</comment>
<dbReference type="NCBIfam" id="NF003743">
    <property type="entry name" value="PRK05340.1"/>
    <property type="match status" value="1"/>
</dbReference>
<keyword evidence="2 10" id="KW-0444">Lipid biosynthesis</keyword>
<comment type="catalytic activity">
    <reaction evidence="10">
        <text>UDP-2-N,3-O-bis[(3R)-3-hydroxytetradecanoyl]-alpha-D-glucosamine + H2O = 2-N,3-O-bis[(3R)-3-hydroxytetradecanoyl]-alpha-D-glucosaminyl 1-phosphate + UMP + 2 H(+)</text>
        <dbReference type="Rhea" id="RHEA:25213"/>
        <dbReference type="ChEBI" id="CHEBI:15377"/>
        <dbReference type="ChEBI" id="CHEBI:15378"/>
        <dbReference type="ChEBI" id="CHEBI:57865"/>
        <dbReference type="ChEBI" id="CHEBI:57957"/>
        <dbReference type="ChEBI" id="CHEBI:78847"/>
        <dbReference type="EC" id="3.6.1.54"/>
    </reaction>
</comment>
<evidence type="ECO:0000313" key="12">
    <source>
        <dbReference type="EMBL" id="MFC0178728.1"/>
    </source>
</evidence>
<keyword evidence="6 10" id="KW-0378">Hydrolase</keyword>
<evidence type="ECO:0000256" key="3">
    <source>
        <dbReference type="ARBA" id="ARBA00022519"/>
    </source>
</evidence>
<keyword evidence="1 10" id="KW-1003">Cell membrane</keyword>
<feature type="binding site" evidence="10">
    <location>
        <position position="199"/>
    </location>
    <ligand>
        <name>Mn(2+)</name>
        <dbReference type="ChEBI" id="CHEBI:29035"/>
        <label>1</label>
    </ligand>
</feature>
<keyword evidence="8 10" id="KW-0472">Membrane</keyword>
<comment type="pathway">
    <text evidence="10">Glycolipid biosynthesis; lipid IV(A) biosynthesis; lipid IV(A) from (3R)-3-hydroxytetradecanoyl-[acyl-carrier-protein] and UDP-N-acetyl-alpha-D-glucosamine: step 4/6.</text>
</comment>
<feature type="binding site" evidence="10">
    <location>
        <position position="43"/>
    </location>
    <ligand>
        <name>Mn(2+)</name>
        <dbReference type="ChEBI" id="CHEBI:29035"/>
        <label>2</label>
    </ligand>
</feature>
<reference evidence="12 13" key="1">
    <citation type="submission" date="2024-09" db="EMBL/GenBank/DDBJ databases">
        <authorList>
            <person name="Sun Q."/>
            <person name="Mori K."/>
        </authorList>
    </citation>
    <scope>NUCLEOTIDE SEQUENCE [LARGE SCALE GENOMIC DNA]</scope>
    <source>
        <strain evidence="12 13">CCM 8545</strain>
    </source>
</reference>
<dbReference type="InterPro" id="IPR043461">
    <property type="entry name" value="LpxH-like"/>
</dbReference>
<feature type="binding site" evidence="10">
    <location>
        <position position="10"/>
    </location>
    <ligand>
        <name>Mn(2+)</name>
        <dbReference type="ChEBI" id="CHEBI:29035"/>
        <label>1</label>
    </ligand>
</feature>
<comment type="caution">
    <text evidence="12">The sequence shown here is derived from an EMBL/GenBank/DDBJ whole genome shotgun (WGS) entry which is preliminary data.</text>
</comment>
<dbReference type="RefSeq" id="WP_385875622.1">
    <property type="nucleotide sequence ID" value="NZ_JBHLXE010000013.1"/>
</dbReference>
<dbReference type="CDD" id="cd07398">
    <property type="entry name" value="MPP_YbbF-LpxH"/>
    <property type="match status" value="1"/>
</dbReference>
<evidence type="ECO:0000256" key="8">
    <source>
        <dbReference type="ARBA" id="ARBA00023136"/>
    </source>
</evidence>
<evidence type="ECO:0000256" key="7">
    <source>
        <dbReference type="ARBA" id="ARBA00023098"/>
    </source>
</evidence>
<feature type="binding site" evidence="10">
    <location>
        <position position="80"/>
    </location>
    <ligand>
        <name>Mn(2+)</name>
        <dbReference type="ChEBI" id="CHEBI:29035"/>
        <label>2</label>
    </ligand>
</feature>
<dbReference type="EMBL" id="JBHLXE010000013">
    <property type="protein sequence ID" value="MFC0178728.1"/>
    <property type="molecule type" value="Genomic_DNA"/>
</dbReference>
<dbReference type="Pfam" id="PF00149">
    <property type="entry name" value="Metallophos"/>
    <property type="match status" value="1"/>
</dbReference>
<dbReference type="PANTHER" id="PTHR34990:SF1">
    <property type="entry name" value="UDP-2,3-DIACYLGLUCOSAMINE HYDROLASE"/>
    <property type="match status" value="1"/>
</dbReference>
<feature type="binding site" evidence="10">
    <location>
        <position position="116"/>
    </location>
    <ligand>
        <name>Mn(2+)</name>
        <dbReference type="ChEBI" id="CHEBI:29035"/>
        <label>2</label>
    </ligand>
</feature>
<sequence>MRKSLFIIADIHLMESNANITEGFLLFLAKVKKEGSALYILGDLFDAWLGDDMLSDYQKEIAEQLLELSQIIPCYFIAGNRDFLLGEDFAKKAGFKRIKKESILLAYNHKKYVLMHGDTLCTDDIPYQKYRKCVNNPLVQLFYRHLPKYVKYRLAKHLRERSKATNQKKSQAIMDVNQQAVELLAEKDKIDYLIHGHTHRPNLHKISLPTNHLAYRMVLGDWEQKGWYIQIDEIPQLIQFTWGNKTITPLKVLSEATLFPDFIKRE</sequence>
<proteinExistence type="inferred from homology"/>
<feature type="binding site" evidence="10">
    <location>
        <position position="12"/>
    </location>
    <ligand>
        <name>Mn(2+)</name>
        <dbReference type="ChEBI" id="CHEBI:29035"/>
        <label>1</label>
    </ligand>
</feature>
<comment type="subcellular location">
    <subcellularLocation>
        <location evidence="10">Cell inner membrane</location>
        <topology evidence="10">Peripheral membrane protein</topology>
        <orientation evidence="10">Cytoplasmic side</orientation>
    </subcellularLocation>
</comment>
<evidence type="ECO:0000259" key="11">
    <source>
        <dbReference type="Pfam" id="PF00149"/>
    </source>
</evidence>
<keyword evidence="13" id="KW-1185">Reference proteome</keyword>
<keyword evidence="5 10" id="KW-0479">Metal-binding</keyword>
<dbReference type="PANTHER" id="PTHR34990">
    <property type="entry name" value="UDP-2,3-DIACYLGLUCOSAMINE HYDROLASE-RELATED"/>
    <property type="match status" value="1"/>
</dbReference>
<evidence type="ECO:0000256" key="5">
    <source>
        <dbReference type="ARBA" id="ARBA00022723"/>
    </source>
</evidence>
<dbReference type="InterPro" id="IPR004843">
    <property type="entry name" value="Calcineurin-like_PHP"/>
</dbReference>
<dbReference type="HAMAP" id="MF_00575">
    <property type="entry name" value="LpxH"/>
    <property type="match status" value="1"/>
</dbReference>
<evidence type="ECO:0000256" key="10">
    <source>
        <dbReference type="HAMAP-Rule" id="MF_00575"/>
    </source>
</evidence>
<dbReference type="SUPFAM" id="SSF56300">
    <property type="entry name" value="Metallo-dependent phosphatases"/>
    <property type="match status" value="1"/>
</dbReference>
<name>A0ABV6C6Z5_9GAMM</name>
<feature type="binding site" evidence="10">
    <location>
        <position position="197"/>
    </location>
    <ligand>
        <name>Mn(2+)</name>
        <dbReference type="ChEBI" id="CHEBI:29035"/>
        <label>2</label>
    </ligand>
</feature>
<feature type="binding site" evidence="10">
    <location>
        <begin position="80"/>
        <end position="81"/>
    </location>
    <ligand>
        <name>substrate</name>
    </ligand>
</feature>